<evidence type="ECO:0000256" key="4">
    <source>
        <dbReference type="ARBA" id="ARBA00022723"/>
    </source>
</evidence>
<keyword evidence="3 9" id="KW-0540">Nuclease</keyword>
<gene>
    <name evidence="9" type="primary">cas2</name>
    <name evidence="10" type="ORF">C7443_101465</name>
</gene>
<dbReference type="OrthoDB" id="9798176at2"/>
<accession>A0A317N5E9</accession>
<proteinExistence type="inferred from homology"/>
<organism evidence="10 11">
    <name type="scientific">Plasticicumulans acidivorans</name>
    <dbReference type="NCBI Taxonomy" id="886464"/>
    <lineage>
        <taxon>Bacteria</taxon>
        <taxon>Pseudomonadati</taxon>
        <taxon>Pseudomonadota</taxon>
        <taxon>Gammaproteobacteria</taxon>
        <taxon>Candidatus Competibacteraceae</taxon>
        <taxon>Plasticicumulans</taxon>
    </lineage>
</organism>
<keyword evidence="4 9" id="KW-0479">Metal-binding</keyword>
<comment type="function">
    <text evidence="9">CRISPR (clustered regularly interspaced short palindromic repeat), is an adaptive immune system that provides protection against mobile genetic elements (viruses, transposable elements and conjugative plasmids). CRISPR clusters contain sequences complementary to antecedent mobile elements and target invading nucleic acids. CRISPR clusters are transcribed and processed into CRISPR RNA (crRNA). Functions as a ssRNA-specific endoribonuclease. Involved in the integration of spacer DNA into the CRISPR cassette.</text>
</comment>
<evidence type="ECO:0000256" key="9">
    <source>
        <dbReference type="HAMAP-Rule" id="MF_01471"/>
    </source>
</evidence>
<dbReference type="SUPFAM" id="SSF143430">
    <property type="entry name" value="TTP0101/SSO1404-like"/>
    <property type="match status" value="1"/>
</dbReference>
<dbReference type="GO" id="GO:0046872">
    <property type="term" value="F:metal ion binding"/>
    <property type="evidence" value="ECO:0007669"/>
    <property type="project" value="UniProtKB-UniRule"/>
</dbReference>
<comment type="cofactor">
    <cofactor evidence="1 9">
        <name>Mg(2+)</name>
        <dbReference type="ChEBI" id="CHEBI:18420"/>
    </cofactor>
</comment>
<evidence type="ECO:0000256" key="5">
    <source>
        <dbReference type="ARBA" id="ARBA00022759"/>
    </source>
</evidence>
<feature type="binding site" evidence="9">
    <location>
        <position position="13"/>
    </location>
    <ligand>
        <name>Mg(2+)</name>
        <dbReference type="ChEBI" id="CHEBI:18420"/>
        <note>catalytic</note>
    </ligand>
</feature>
<name>A0A317N5E9_9GAMM</name>
<evidence type="ECO:0000313" key="10">
    <source>
        <dbReference type="EMBL" id="PWV65979.1"/>
    </source>
</evidence>
<dbReference type="Pfam" id="PF09827">
    <property type="entry name" value="CRISPR_Cas2"/>
    <property type="match status" value="1"/>
</dbReference>
<dbReference type="Gene3D" id="3.30.70.240">
    <property type="match status" value="1"/>
</dbReference>
<sequence length="114" mass="13065">MKRARSLYLICYDIADPRRLAQVARCLTRAAARVQYSVFVGDFSELELDVLLRELDDIIDAREDDIRAYPLPERGEVAVLGRQIFPEDILLLRNGHNLLRLGPAGHRPRRPSAR</sequence>
<comment type="caution">
    <text evidence="10">The sequence shown here is derived from an EMBL/GenBank/DDBJ whole genome shotgun (WGS) entry which is preliminary data.</text>
</comment>
<dbReference type="GO" id="GO:0043571">
    <property type="term" value="P:maintenance of CRISPR repeat elements"/>
    <property type="evidence" value="ECO:0007669"/>
    <property type="project" value="UniProtKB-UniRule"/>
</dbReference>
<keyword evidence="6 9" id="KW-0378">Hydrolase</keyword>
<dbReference type="PANTHER" id="PTHR34405">
    <property type="entry name" value="CRISPR-ASSOCIATED ENDORIBONUCLEASE CAS2"/>
    <property type="match status" value="1"/>
</dbReference>
<evidence type="ECO:0000256" key="1">
    <source>
        <dbReference type="ARBA" id="ARBA00001946"/>
    </source>
</evidence>
<dbReference type="EMBL" id="QGTJ01000001">
    <property type="protein sequence ID" value="PWV65979.1"/>
    <property type="molecule type" value="Genomic_DNA"/>
</dbReference>
<keyword evidence="7 9" id="KW-0460">Magnesium</keyword>
<dbReference type="GO" id="GO:0016787">
    <property type="term" value="F:hydrolase activity"/>
    <property type="evidence" value="ECO:0007669"/>
    <property type="project" value="UniProtKB-KW"/>
</dbReference>
<keyword evidence="8 9" id="KW-0051">Antiviral defense</keyword>
<dbReference type="Proteomes" id="UP000246569">
    <property type="component" value="Unassembled WGS sequence"/>
</dbReference>
<evidence type="ECO:0000256" key="8">
    <source>
        <dbReference type="ARBA" id="ARBA00023118"/>
    </source>
</evidence>
<protein>
    <recommendedName>
        <fullName evidence="9">CRISPR-associated endoribonuclease Cas2</fullName>
        <ecNumber evidence="9">3.1.-.-</ecNumber>
    </recommendedName>
</protein>
<dbReference type="AlphaFoldDB" id="A0A317N5E9"/>
<evidence type="ECO:0000256" key="6">
    <source>
        <dbReference type="ARBA" id="ARBA00022801"/>
    </source>
</evidence>
<evidence type="ECO:0000256" key="7">
    <source>
        <dbReference type="ARBA" id="ARBA00022842"/>
    </source>
</evidence>
<dbReference type="GO" id="GO:0004521">
    <property type="term" value="F:RNA endonuclease activity"/>
    <property type="evidence" value="ECO:0007669"/>
    <property type="project" value="InterPro"/>
</dbReference>
<dbReference type="PANTHER" id="PTHR34405:SF3">
    <property type="entry name" value="CRISPR-ASSOCIATED ENDORIBONUCLEASE CAS2 3"/>
    <property type="match status" value="1"/>
</dbReference>
<comment type="subunit">
    <text evidence="9">Homodimer, forms a heterotetramer with a Cas1 homodimer.</text>
</comment>
<dbReference type="GO" id="GO:0051607">
    <property type="term" value="P:defense response to virus"/>
    <property type="evidence" value="ECO:0007669"/>
    <property type="project" value="UniProtKB-UniRule"/>
</dbReference>
<keyword evidence="5 9" id="KW-0255">Endonuclease</keyword>
<dbReference type="CDD" id="cd09725">
    <property type="entry name" value="Cas2_I_II_III"/>
    <property type="match status" value="1"/>
</dbReference>
<reference evidence="10 11" key="1">
    <citation type="submission" date="2018-05" db="EMBL/GenBank/DDBJ databases">
        <title>Genomic Encyclopedia of Type Strains, Phase IV (KMG-IV): sequencing the most valuable type-strain genomes for metagenomic binning, comparative biology and taxonomic classification.</title>
        <authorList>
            <person name="Goeker M."/>
        </authorList>
    </citation>
    <scope>NUCLEOTIDE SEQUENCE [LARGE SCALE GENOMIC DNA]</scope>
    <source>
        <strain evidence="10 11">DSM 23606</strain>
    </source>
</reference>
<dbReference type="EC" id="3.1.-.-" evidence="9"/>
<dbReference type="RefSeq" id="WP_110016957.1">
    <property type="nucleotide sequence ID" value="NZ_QGTJ01000001.1"/>
</dbReference>
<dbReference type="HAMAP" id="MF_01471">
    <property type="entry name" value="Cas2"/>
    <property type="match status" value="1"/>
</dbReference>
<dbReference type="InterPro" id="IPR019199">
    <property type="entry name" value="Virulence_VapD/CRISPR_Cas2"/>
</dbReference>
<dbReference type="InterPro" id="IPR021127">
    <property type="entry name" value="CRISPR_associated_Cas2"/>
</dbReference>
<evidence type="ECO:0000313" key="11">
    <source>
        <dbReference type="Proteomes" id="UP000246569"/>
    </source>
</evidence>
<evidence type="ECO:0000256" key="2">
    <source>
        <dbReference type="ARBA" id="ARBA00009959"/>
    </source>
</evidence>
<keyword evidence="11" id="KW-1185">Reference proteome</keyword>
<dbReference type="NCBIfam" id="TIGR01573">
    <property type="entry name" value="cas2"/>
    <property type="match status" value="1"/>
</dbReference>
<evidence type="ECO:0000256" key="3">
    <source>
        <dbReference type="ARBA" id="ARBA00022722"/>
    </source>
</evidence>
<comment type="similarity">
    <text evidence="2 9">Belongs to the CRISPR-associated endoribonuclease Cas2 protein family.</text>
</comment>